<protein>
    <submittedName>
        <fullName evidence="1">Uncharacterized protein</fullName>
    </submittedName>
</protein>
<reference evidence="1 2" key="1">
    <citation type="journal article" date="2016" name="Nat. Commun.">
        <title>Thousands of microbial genomes shed light on interconnected biogeochemical processes in an aquifer system.</title>
        <authorList>
            <person name="Anantharaman K."/>
            <person name="Brown C.T."/>
            <person name="Hug L.A."/>
            <person name="Sharon I."/>
            <person name="Castelle C.J."/>
            <person name="Probst A.J."/>
            <person name="Thomas B.C."/>
            <person name="Singh A."/>
            <person name="Wilkins M.J."/>
            <person name="Karaoz U."/>
            <person name="Brodie E.L."/>
            <person name="Williams K.H."/>
            <person name="Hubbard S.S."/>
            <person name="Banfield J.F."/>
        </authorList>
    </citation>
    <scope>NUCLEOTIDE SEQUENCE [LARGE SCALE GENOMIC DNA]</scope>
</reference>
<proteinExistence type="predicted"/>
<evidence type="ECO:0000313" key="1">
    <source>
        <dbReference type="EMBL" id="OGM26833.1"/>
    </source>
</evidence>
<organism evidence="1 2">
    <name type="scientific">Candidatus Woesebacteria bacterium RIFCSPHIGHO2_01_FULL_40_22</name>
    <dbReference type="NCBI Taxonomy" id="1802499"/>
    <lineage>
        <taxon>Bacteria</taxon>
        <taxon>Candidatus Woeseibacteriota</taxon>
    </lineage>
</organism>
<dbReference type="EMBL" id="MGGL01000009">
    <property type="protein sequence ID" value="OGM26833.1"/>
    <property type="molecule type" value="Genomic_DNA"/>
</dbReference>
<sequence length="188" mass="21437">MRPELIFHRTKTTLNRLVSGEIFDQRELHKLGVQHVGLVTHPENPEVVYERIILGTSIPDTQRTVFNKTFEGDVMHLTPDPRGVTGSVGFIDFVEVTNRYGSRDLQKRYGKEIHITYAGVEVGQRGQIANIRLFEAIKLIAKKRGVTYISAEVHSSRFRELFPIFKRLGFKEGTTLNDGRVKISCELV</sequence>
<name>A0A1F7YHQ9_9BACT</name>
<comment type="caution">
    <text evidence="1">The sequence shown here is derived from an EMBL/GenBank/DDBJ whole genome shotgun (WGS) entry which is preliminary data.</text>
</comment>
<dbReference type="Proteomes" id="UP000179221">
    <property type="component" value="Unassembled WGS sequence"/>
</dbReference>
<gene>
    <name evidence="1" type="ORF">A2628_04745</name>
</gene>
<dbReference type="AlphaFoldDB" id="A0A1F7YHQ9"/>
<accession>A0A1F7YHQ9</accession>
<evidence type="ECO:0000313" key="2">
    <source>
        <dbReference type="Proteomes" id="UP000179221"/>
    </source>
</evidence>